<accession>A0A1G8NYW9</accession>
<evidence type="ECO:0000259" key="1">
    <source>
        <dbReference type="Pfam" id="PF13462"/>
    </source>
</evidence>
<dbReference type="InterPro" id="IPR012336">
    <property type="entry name" value="Thioredoxin-like_fold"/>
</dbReference>
<sequence>MDRRTVIIGAGALVLAAGAGLFSFGGSRGSLPDLGAANAQQAADVDTSSVVEMAMGSEDAPVTLIEYASFTCPHCASFHVGPGARLKSEYVDTGKVRFIYRDVYFDRPGLWASMVARCSPERFFGIADMLYKQQREWIGGGQPAEIAENLRKIGRVAGLSDEQLDTCLSDAEKAQTLVAWFQQNAEADQINSTPSLVINGEKYSNMSWDDLKAIIDEKLGE</sequence>
<gene>
    <name evidence="2" type="ORF">SAMN05421850_10612</name>
</gene>
<dbReference type="Proteomes" id="UP000199340">
    <property type="component" value="Unassembled WGS sequence"/>
</dbReference>
<keyword evidence="3" id="KW-1185">Reference proteome</keyword>
<name>A0A1G8NYW9_9RHOB</name>
<dbReference type="CDD" id="cd02972">
    <property type="entry name" value="DsbA_family"/>
    <property type="match status" value="1"/>
</dbReference>
<dbReference type="EMBL" id="FNEB01000006">
    <property type="protein sequence ID" value="SDI85409.1"/>
    <property type="molecule type" value="Genomic_DNA"/>
</dbReference>
<reference evidence="2 3" key="1">
    <citation type="submission" date="2016-10" db="EMBL/GenBank/DDBJ databases">
        <authorList>
            <person name="de Groot N.N."/>
        </authorList>
    </citation>
    <scope>NUCLEOTIDE SEQUENCE [LARGE SCALE GENOMIC DNA]</scope>
    <source>
        <strain evidence="2 3">DSM 28010</strain>
    </source>
</reference>
<proteinExistence type="predicted"/>
<dbReference type="Gene3D" id="3.40.30.10">
    <property type="entry name" value="Glutaredoxin"/>
    <property type="match status" value="1"/>
</dbReference>
<dbReference type="AlphaFoldDB" id="A0A1G8NYW9"/>
<dbReference type="RefSeq" id="WP_090028906.1">
    <property type="nucleotide sequence ID" value="NZ_FNEB01000006.1"/>
</dbReference>
<dbReference type="GO" id="GO:0016853">
    <property type="term" value="F:isomerase activity"/>
    <property type="evidence" value="ECO:0007669"/>
    <property type="project" value="UniProtKB-KW"/>
</dbReference>
<evidence type="ECO:0000313" key="2">
    <source>
        <dbReference type="EMBL" id="SDI85409.1"/>
    </source>
</evidence>
<dbReference type="InterPro" id="IPR036249">
    <property type="entry name" value="Thioredoxin-like_sf"/>
</dbReference>
<organism evidence="2 3">
    <name type="scientific">Lutimaribacter saemankumensis</name>
    <dbReference type="NCBI Taxonomy" id="490829"/>
    <lineage>
        <taxon>Bacteria</taxon>
        <taxon>Pseudomonadati</taxon>
        <taxon>Pseudomonadota</taxon>
        <taxon>Alphaproteobacteria</taxon>
        <taxon>Rhodobacterales</taxon>
        <taxon>Roseobacteraceae</taxon>
        <taxon>Lutimaribacter</taxon>
    </lineage>
</organism>
<evidence type="ECO:0000313" key="3">
    <source>
        <dbReference type="Proteomes" id="UP000199340"/>
    </source>
</evidence>
<protein>
    <submittedName>
        <fullName evidence="2">Protein-disulfide isomerase</fullName>
    </submittedName>
</protein>
<dbReference type="STRING" id="490829.SAMN05421850_10612"/>
<dbReference type="Pfam" id="PF13462">
    <property type="entry name" value="Thioredoxin_4"/>
    <property type="match status" value="1"/>
</dbReference>
<feature type="domain" description="Thioredoxin-like fold" evidence="1">
    <location>
        <begin position="50"/>
        <end position="217"/>
    </location>
</feature>
<dbReference type="SUPFAM" id="SSF52833">
    <property type="entry name" value="Thioredoxin-like"/>
    <property type="match status" value="1"/>
</dbReference>
<dbReference type="OrthoDB" id="8478320at2"/>
<keyword evidence="2" id="KW-0413">Isomerase</keyword>